<dbReference type="Pfam" id="PF08240">
    <property type="entry name" value="ADH_N"/>
    <property type="match status" value="1"/>
</dbReference>
<dbReference type="Gene3D" id="3.40.50.720">
    <property type="entry name" value="NAD(P)-binding Rossmann-like Domain"/>
    <property type="match status" value="1"/>
</dbReference>
<evidence type="ECO:0000313" key="2">
    <source>
        <dbReference type="EMBL" id="MYM86779.1"/>
    </source>
</evidence>
<dbReference type="RefSeq" id="WP_161095981.1">
    <property type="nucleotide sequence ID" value="NZ_WWCW01000012.1"/>
</dbReference>
<feature type="domain" description="Enoyl reductase (ER)" evidence="1">
    <location>
        <begin position="10"/>
        <end position="314"/>
    </location>
</feature>
<comment type="caution">
    <text evidence="2">The sequence shown here is derived from an EMBL/GenBank/DDBJ whole genome shotgun (WGS) entry which is preliminary data.</text>
</comment>
<name>A0A845G1H7_9BURK</name>
<dbReference type="InterPro" id="IPR052733">
    <property type="entry name" value="Chloroplast_QOR"/>
</dbReference>
<dbReference type="EMBL" id="WWCW01000012">
    <property type="protein sequence ID" value="MYM86779.1"/>
    <property type="molecule type" value="Genomic_DNA"/>
</dbReference>
<organism evidence="2 3">
    <name type="scientific">Duganella vulcania</name>
    <dbReference type="NCBI Taxonomy" id="2692166"/>
    <lineage>
        <taxon>Bacteria</taxon>
        <taxon>Pseudomonadati</taxon>
        <taxon>Pseudomonadota</taxon>
        <taxon>Betaproteobacteria</taxon>
        <taxon>Burkholderiales</taxon>
        <taxon>Oxalobacteraceae</taxon>
        <taxon>Telluria group</taxon>
        <taxon>Duganella</taxon>
    </lineage>
</organism>
<dbReference type="PANTHER" id="PTHR44013:SF1">
    <property type="entry name" value="ZINC-TYPE ALCOHOL DEHYDROGENASE-LIKE PROTEIN C16A3.02C"/>
    <property type="match status" value="1"/>
</dbReference>
<accession>A0A845G1H7</accession>
<dbReference type="Proteomes" id="UP000470302">
    <property type="component" value="Unassembled WGS sequence"/>
</dbReference>
<dbReference type="InterPro" id="IPR020843">
    <property type="entry name" value="ER"/>
</dbReference>
<evidence type="ECO:0000313" key="3">
    <source>
        <dbReference type="Proteomes" id="UP000470302"/>
    </source>
</evidence>
<dbReference type="GO" id="GO:0016491">
    <property type="term" value="F:oxidoreductase activity"/>
    <property type="evidence" value="ECO:0007669"/>
    <property type="project" value="InterPro"/>
</dbReference>
<dbReference type="SUPFAM" id="SSF51735">
    <property type="entry name" value="NAD(P)-binding Rossmann-fold domains"/>
    <property type="match status" value="1"/>
</dbReference>
<proteinExistence type="predicted"/>
<dbReference type="SMART" id="SM00829">
    <property type="entry name" value="PKS_ER"/>
    <property type="match status" value="1"/>
</dbReference>
<dbReference type="CDD" id="cd08267">
    <property type="entry name" value="MDR1"/>
    <property type="match status" value="1"/>
</dbReference>
<dbReference type="SUPFAM" id="SSF50129">
    <property type="entry name" value="GroES-like"/>
    <property type="match status" value="1"/>
</dbReference>
<dbReference type="InterPro" id="IPR011032">
    <property type="entry name" value="GroES-like_sf"/>
</dbReference>
<reference evidence="2 3" key="1">
    <citation type="submission" date="2020-01" db="EMBL/GenBank/DDBJ databases">
        <title>Novel species isolated from a subtropical stream in China.</title>
        <authorList>
            <person name="Lu H."/>
        </authorList>
    </citation>
    <scope>NUCLEOTIDE SEQUENCE [LARGE SCALE GENOMIC DNA]</scope>
    <source>
        <strain evidence="2 3">FT82W</strain>
    </source>
</reference>
<dbReference type="InterPro" id="IPR013154">
    <property type="entry name" value="ADH-like_N"/>
</dbReference>
<evidence type="ECO:0000259" key="1">
    <source>
        <dbReference type="SMART" id="SM00829"/>
    </source>
</evidence>
<dbReference type="AlphaFoldDB" id="A0A845G1H7"/>
<sequence>MRAICLSKYGSIDNLVQTELPTPQPKNRQVLVRVHASALGPADLKVALGKVKFLHGRRFPIVLGYDFSGVVESVGPGETQWQPGDCVFGFLPYGPANNQGAFAEFIVAQADQIARKPDNVSHAQAAAAATSALTALQCMRDQGRLPATDASVLITGASGAVGSTAVLVAKRLGAQVTALGSPSGLELAQRFGADAVIDRKNPNLVDNAVGTFNVIFDPAAAYRWSQWKGKLKHGGAFITTLPSAAFFADKLNSLFSPSSVALAYVKSKQKDLELLAGWLESGFEVAVDSTYPVRELAKAYARYQKGDYLGRIVITVDDGFSTSK</sequence>
<dbReference type="Gene3D" id="3.90.180.10">
    <property type="entry name" value="Medium-chain alcohol dehydrogenases, catalytic domain"/>
    <property type="match status" value="1"/>
</dbReference>
<dbReference type="Pfam" id="PF13602">
    <property type="entry name" value="ADH_zinc_N_2"/>
    <property type="match status" value="1"/>
</dbReference>
<gene>
    <name evidence="2" type="ORF">GTP91_06225</name>
</gene>
<protein>
    <submittedName>
        <fullName evidence="2">Zinc-binding dehydrogenase</fullName>
    </submittedName>
</protein>
<dbReference type="PANTHER" id="PTHR44013">
    <property type="entry name" value="ZINC-TYPE ALCOHOL DEHYDROGENASE-LIKE PROTEIN C16A3.02C"/>
    <property type="match status" value="1"/>
</dbReference>
<dbReference type="InterPro" id="IPR036291">
    <property type="entry name" value="NAD(P)-bd_dom_sf"/>
</dbReference>